<evidence type="ECO:0008006" key="4">
    <source>
        <dbReference type="Google" id="ProtNLM"/>
    </source>
</evidence>
<dbReference type="AlphaFoldDB" id="A0A9D4UN72"/>
<feature type="region of interest" description="Disordered" evidence="1">
    <location>
        <begin position="97"/>
        <end position="138"/>
    </location>
</feature>
<feature type="compositionally biased region" description="Polar residues" evidence="1">
    <location>
        <begin position="97"/>
        <end position="121"/>
    </location>
</feature>
<feature type="region of interest" description="Disordered" evidence="1">
    <location>
        <begin position="1"/>
        <end position="23"/>
    </location>
</feature>
<proteinExistence type="predicted"/>
<dbReference type="Proteomes" id="UP000886520">
    <property type="component" value="Chromosome 14"/>
</dbReference>
<evidence type="ECO:0000256" key="1">
    <source>
        <dbReference type="SAM" id="MobiDB-lite"/>
    </source>
</evidence>
<feature type="compositionally biased region" description="Polar residues" evidence="1">
    <location>
        <begin position="1"/>
        <end position="10"/>
    </location>
</feature>
<evidence type="ECO:0000313" key="3">
    <source>
        <dbReference type="Proteomes" id="UP000886520"/>
    </source>
</evidence>
<keyword evidence="3" id="KW-1185">Reference proteome</keyword>
<reference evidence="2" key="1">
    <citation type="submission" date="2021-01" db="EMBL/GenBank/DDBJ databases">
        <title>Adiantum capillus-veneris genome.</title>
        <authorList>
            <person name="Fang Y."/>
            <person name="Liao Q."/>
        </authorList>
    </citation>
    <scope>NUCLEOTIDE SEQUENCE</scope>
    <source>
        <strain evidence="2">H3</strain>
        <tissue evidence="2">Leaf</tissue>
    </source>
</reference>
<name>A0A9D4UN72_ADICA</name>
<accession>A0A9D4UN72</accession>
<organism evidence="2 3">
    <name type="scientific">Adiantum capillus-veneris</name>
    <name type="common">Maidenhair fern</name>
    <dbReference type="NCBI Taxonomy" id="13818"/>
    <lineage>
        <taxon>Eukaryota</taxon>
        <taxon>Viridiplantae</taxon>
        <taxon>Streptophyta</taxon>
        <taxon>Embryophyta</taxon>
        <taxon>Tracheophyta</taxon>
        <taxon>Polypodiopsida</taxon>
        <taxon>Polypodiidae</taxon>
        <taxon>Polypodiales</taxon>
        <taxon>Pteridineae</taxon>
        <taxon>Pteridaceae</taxon>
        <taxon>Vittarioideae</taxon>
        <taxon>Adiantum</taxon>
    </lineage>
</organism>
<evidence type="ECO:0000313" key="2">
    <source>
        <dbReference type="EMBL" id="KAI5070727.1"/>
    </source>
</evidence>
<gene>
    <name evidence="2" type="ORF">GOP47_0015070</name>
</gene>
<protein>
    <recommendedName>
        <fullName evidence="4">BED-type domain-containing protein</fullName>
    </recommendedName>
</protein>
<comment type="caution">
    <text evidence="2">The sequence shown here is derived from an EMBL/GenBank/DDBJ whole genome shotgun (WGS) entry which is preliminary data.</text>
</comment>
<sequence>MVKNVGTSGTKKPKNKKAPGKEWDYAHNKRGQYMEWQCKFCHTTKSGGAPRIRDHFLCTAKNNCKKCEHSKAPAVAKRLREELAKKSGKRQQIYSYVPSSQEFPEPNINSADPIVTPTNLGEQPAQGEEIQGSVPFKRHNEGGLCHQSFRV</sequence>
<dbReference type="EMBL" id="JABFUD020000014">
    <property type="protein sequence ID" value="KAI5070727.1"/>
    <property type="molecule type" value="Genomic_DNA"/>
</dbReference>